<name>A0ABS0H2D2_9ACTN</name>
<dbReference type="PROSITE" id="PS51257">
    <property type="entry name" value="PROKAR_LIPOPROTEIN"/>
    <property type="match status" value="1"/>
</dbReference>
<dbReference type="RefSeq" id="WP_196203829.1">
    <property type="nucleotide sequence ID" value="NZ_JADPUN010000226.1"/>
</dbReference>
<gene>
    <name evidence="2" type="ORF">I0C86_25605</name>
</gene>
<evidence type="ECO:0008006" key="4">
    <source>
        <dbReference type="Google" id="ProtNLM"/>
    </source>
</evidence>
<evidence type="ECO:0000256" key="1">
    <source>
        <dbReference type="SAM" id="SignalP"/>
    </source>
</evidence>
<comment type="caution">
    <text evidence="2">The sequence shown here is derived from an EMBL/GenBank/DDBJ whole genome shotgun (WGS) entry which is preliminary data.</text>
</comment>
<sequence length="150" mass="15466">MNVKRLWVLVPVTLLAGLAACTAASPRPVPLVGTPLPESSATSATPTTATAASTAAVEPVKAACPASVAALERAAGVSDGYRIDPDQIRCAQRWATASLIAPKPELQGDGVILFEYRAGSWTMVVEGSALECTPHGIPKEIGDQVGCRDD</sequence>
<feature type="signal peptide" evidence="1">
    <location>
        <begin position="1"/>
        <end position="23"/>
    </location>
</feature>
<reference evidence="2 3" key="1">
    <citation type="submission" date="2020-11" db="EMBL/GenBank/DDBJ databases">
        <title>A novel isolate from a Black sea contaminated sediment with potential to produce alkanes: Plantactinospora alkalitolerans sp. nov.</title>
        <authorList>
            <person name="Carro L."/>
            <person name="Veyisoglu A."/>
            <person name="Guven K."/>
            <person name="Schumann P."/>
            <person name="Klenk H.-P."/>
            <person name="Sahin N."/>
        </authorList>
    </citation>
    <scope>NUCLEOTIDE SEQUENCE [LARGE SCALE GENOMIC DNA]</scope>
    <source>
        <strain evidence="2 3">S1510</strain>
    </source>
</reference>
<evidence type="ECO:0000313" key="3">
    <source>
        <dbReference type="Proteomes" id="UP000638560"/>
    </source>
</evidence>
<keyword evidence="1" id="KW-0732">Signal</keyword>
<protein>
    <recommendedName>
        <fullName evidence="4">Lipoprotein</fullName>
    </recommendedName>
</protein>
<evidence type="ECO:0000313" key="2">
    <source>
        <dbReference type="EMBL" id="MBF9132297.1"/>
    </source>
</evidence>
<dbReference type="EMBL" id="JADPUN010000226">
    <property type="protein sequence ID" value="MBF9132297.1"/>
    <property type="molecule type" value="Genomic_DNA"/>
</dbReference>
<feature type="chain" id="PRO_5045715919" description="Lipoprotein" evidence="1">
    <location>
        <begin position="24"/>
        <end position="150"/>
    </location>
</feature>
<accession>A0ABS0H2D2</accession>
<proteinExistence type="predicted"/>
<keyword evidence="3" id="KW-1185">Reference proteome</keyword>
<organism evidence="2 3">
    <name type="scientific">Plantactinospora alkalitolerans</name>
    <dbReference type="NCBI Taxonomy" id="2789879"/>
    <lineage>
        <taxon>Bacteria</taxon>
        <taxon>Bacillati</taxon>
        <taxon>Actinomycetota</taxon>
        <taxon>Actinomycetes</taxon>
        <taxon>Micromonosporales</taxon>
        <taxon>Micromonosporaceae</taxon>
        <taxon>Plantactinospora</taxon>
    </lineage>
</organism>
<dbReference type="Proteomes" id="UP000638560">
    <property type="component" value="Unassembled WGS sequence"/>
</dbReference>